<name>A0ABP9KYN2_9GAMM</name>
<sequence length="163" mass="18515">MTRLRIREAHAHDRDLLAQWAMAMALETEHKHLDEATVRAGMAAGIADPSKARYFIAMQESDIAGRETIAAPVGTLMLTREWSDWRNGDWWWIQSVYVPPEHRRQGVFATLYRHVEAQARATPGVIGLRLYVERGNANAQRTYQSLGMVDAGYDIFEAEFARG</sequence>
<dbReference type="RefSeq" id="WP_158983552.1">
    <property type="nucleotide sequence ID" value="NZ_BAABKY010000001.1"/>
</dbReference>
<evidence type="ECO:0000256" key="2">
    <source>
        <dbReference type="ARBA" id="ARBA00023315"/>
    </source>
</evidence>
<comment type="caution">
    <text evidence="4">The sequence shown here is derived from an EMBL/GenBank/DDBJ whole genome shotgun (WGS) entry which is preliminary data.</text>
</comment>
<keyword evidence="2" id="KW-0012">Acyltransferase</keyword>
<dbReference type="InterPro" id="IPR050832">
    <property type="entry name" value="Bact_Acetyltransf"/>
</dbReference>
<proteinExistence type="predicted"/>
<dbReference type="Pfam" id="PF00583">
    <property type="entry name" value="Acetyltransf_1"/>
    <property type="match status" value="1"/>
</dbReference>
<protein>
    <submittedName>
        <fullName evidence="4">GNAT family N-acetyltransferase</fullName>
    </submittedName>
</protein>
<dbReference type="SUPFAM" id="SSF55729">
    <property type="entry name" value="Acyl-CoA N-acyltransferases (Nat)"/>
    <property type="match status" value="1"/>
</dbReference>
<reference evidence="5" key="1">
    <citation type="journal article" date="2019" name="Int. J. Syst. Evol. Microbiol.">
        <title>The Global Catalogue of Microorganisms (GCM) 10K type strain sequencing project: providing services to taxonomists for standard genome sequencing and annotation.</title>
        <authorList>
            <consortium name="The Broad Institute Genomics Platform"/>
            <consortium name="The Broad Institute Genome Sequencing Center for Infectious Disease"/>
            <person name="Wu L."/>
            <person name="Ma J."/>
        </authorList>
    </citation>
    <scope>NUCLEOTIDE SEQUENCE [LARGE SCALE GENOMIC DNA]</scope>
    <source>
        <strain evidence="5">JCM 19212</strain>
    </source>
</reference>
<dbReference type="InterPro" id="IPR016181">
    <property type="entry name" value="Acyl_CoA_acyltransferase"/>
</dbReference>
<evidence type="ECO:0000256" key="1">
    <source>
        <dbReference type="ARBA" id="ARBA00022679"/>
    </source>
</evidence>
<dbReference type="CDD" id="cd04301">
    <property type="entry name" value="NAT_SF"/>
    <property type="match status" value="1"/>
</dbReference>
<keyword evidence="5" id="KW-1185">Reference proteome</keyword>
<dbReference type="EMBL" id="BAABKY010000001">
    <property type="protein sequence ID" value="GAA5066821.1"/>
    <property type="molecule type" value="Genomic_DNA"/>
</dbReference>
<dbReference type="Proteomes" id="UP001501083">
    <property type="component" value="Unassembled WGS sequence"/>
</dbReference>
<organism evidence="4 5">
    <name type="scientific">Lysobacter panacisoli</name>
    <dbReference type="NCBI Taxonomy" id="1255263"/>
    <lineage>
        <taxon>Bacteria</taxon>
        <taxon>Pseudomonadati</taxon>
        <taxon>Pseudomonadota</taxon>
        <taxon>Gammaproteobacteria</taxon>
        <taxon>Lysobacterales</taxon>
        <taxon>Lysobacteraceae</taxon>
        <taxon>Lysobacter</taxon>
    </lineage>
</organism>
<evidence type="ECO:0000313" key="4">
    <source>
        <dbReference type="EMBL" id="GAA5066821.1"/>
    </source>
</evidence>
<evidence type="ECO:0000259" key="3">
    <source>
        <dbReference type="PROSITE" id="PS51186"/>
    </source>
</evidence>
<accession>A0ABP9KYN2</accession>
<dbReference type="Gene3D" id="3.40.630.30">
    <property type="match status" value="1"/>
</dbReference>
<dbReference type="PANTHER" id="PTHR43877">
    <property type="entry name" value="AMINOALKYLPHOSPHONATE N-ACETYLTRANSFERASE-RELATED-RELATED"/>
    <property type="match status" value="1"/>
</dbReference>
<evidence type="ECO:0000313" key="5">
    <source>
        <dbReference type="Proteomes" id="UP001501083"/>
    </source>
</evidence>
<keyword evidence="1" id="KW-0808">Transferase</keyword>
<dbReference type="PANTHER" id="PTHR43877:SF2">
    <property type="entry name" value="AMINOALKYLPHOSPHONATE N-ACETYLTRANSFERASE-RELATED"/>
    <property type="match status" value="1"/>
</dbReference>
<feature type="domain" description="N-acetyltransferase" evidence="3">
    <location>
        <begin position="4"/>
        <end position="163"/>
    </location>
</feature>
<dbReference type="PROSITE" id="PS51186">
    <property type="entry name" value="GNAT"/>
    <property type="match status" value="1"/>
</dbReference>
<dbReference type="InterPro" id="IPR000182">
    <property type="entry name" value="GNAT_dom"/>
</dbReference>
<gene>
    <name evidence="4" type="ORF">GCM10025759_00640</name>
</gene>